<organism evidence="4 5">
    <name type="scientific">Moheibacter lacus</name>
    <dbReference type="NCBI Taxonomy" id="2745851"/>
    <lineage>
        <taxon>Bacteria</taxon>
        <taxon>Pseudomonadati</taxon>
        <taxon>Bacteroidota</taxon>
        <taxon>Flavobacteriia</taxon>
        <taxon>Flavobacteriales</taxon>
        <taxon>Weeksellaceae</taxon>
        <taxon>Moheibacter</taxon>
    </lineage>
</organism>
<evidence type="ECO:0000313" key="5">
    <source>
        <dbReference type="Proteomes" id="UP000552241"/>
    </source>
</evidence>
<gene>
    <name evidence="4" type="ORF">HU137_02320</name>
</gene>
<dbReference type="Pfam" id="PF13517">
    <property type="entry name" value="FG-GAP_3"/>
    <property type="match status" value="4"/>
</dbReference>
<feature type="signal peptide" evidence="2">
    <location>
        <begin position="1"/>
        <end position="19"/>
    </location>
</feature>
<evidence type="ECO:0000256" key="2">
    <source>
        <dbReference type="SAM" id="SignalP"/>
    </source>
</evidence>
<proteinExistence type="predicted"/>
<feature type="domain" description="Secretion system C-terminal sorting" evidence="3">
    <location>
        <begin position="772"/>
        <end position="843"/>
    </location>
</feature>
<protein>
    <submittedName>
        <fullName evidence="4">T9SS type A sorting domain-containing protein</fullName>
    </submittedName>
</protein>
<reference evidence="4 5" key="1">
    <citation type="submission" date="2020-07" db="EMBL/GenBank/DDBJ databases">
        <title>Moheibacter lacus sp. nov., a member of the family Flavobacteriaceae isolated from freshwater lake sediment.</title>
        <authorList>
            <person name="Liu Y."/>
        </authorList>
    </citation>
    <scope>NUCLEOTIDE SEQUENCE [LARGE SCALE GENOMIC DNA]</scope>
    <source>
        <strain evidence="4 5">BDHS18</strain>
    </source>
</reference>
<evidence type="ECO:0000313" key="4">
    <source>
        <dbReference type="EMBL" id="MBA5628602.1"/>
    </source>
</evidence>
<name>A0A838ZR00_9FLAO</name>
<dbReference type="InterPro" id="IPR026444">
    <property type="entry name" value="Secre_tail"/>
</dbReference>
<dbReference type="PANTHER" id="PTHR44103:SF1">
    <property type="entry name" value="PROPROTEIN CONVERTASE P"/>
    <property type="match status" value="1"/>
</dbReference>
<dbReference type="Proteomes" id="UP000552241">
    <property type="component" value="Unassembled WGS sequence"/>
</dbReference>
<keyword evidence="5" id="KW-1185">Reference proteome</keyword>
<comment type="caution">
    <text evidence="4">The sequence shown here is derived from an EMBL/GenBank/DDBJ whole genome shotgun (WGS) entry which is preliminary data.</text>
</comment>
<accession>A0A838ZR00</accession>
<evidence type="ECO:0000259" key="3">
    <source>
        <dbReference type="Pfam" id="PF18962"/>
    </source>
</evidence>
<dbReference type="InterPro" id="IPR028994">
    <property type="entry name" value="Integrin_alpha_N"/>
</dbReference>
<dbReference type="AlphaFoldDB" id="A0A838ZR00"/>
<dbReference type="Gene3D" id="2.130.10.130">
    <property type="entry name" value="Integrin alpha, N-terminal"/>
    <property type="match status" value="3"/>
</dbReference>
<dbReference type="SUPFAM" id="SSF69318">
    <property type="entry name" value="Integrin alpha N-terminal domain"/>
    <property type="match status" value="2"/>
</dbReference>
<dbReference type="EMBL" id="JACDZE010000001">
    <property type="protein sequence ID" value="MBA5628602.1"/>
    <property type="molecule type" value="Genomic_DNA"/>
</dbReference>
<dbReference type="PANTHER" id="PTHR44103">
    <property type="entry name" value="PROPROTEIN CONVERTASE P"/>
    <property type="match status" value="1"/>
</dbReference>
<sequence length="845" mass="96528">MKKNLSFFLLLLFNSSLFSQIDFGDRVNIYDSSFTLPEDRYVILIDVDNDGDNDAVCFSEWHTTRIYWYENVNGDFNYNQRKHIAELEYLQDISVGDIDGDGFNDILTTHYFEKEIIWFRNIDGNTFSEEIEIATLPEDFPRFRMLHLADIDGDGLNDILAGAHDGNGLYKMINLGDGNFSDPIHVSDFWLYVNEIKTIDIDNDGDLDVFVGYYSEGLSVLINDGTGQLSDSMSFSSYVNNGRGFSFSDYNNDGLKDVIVADGDDKIVLFRTTIDEDTNELSFERIDLLTGINQPGHVQITDIDNDDDPDIFYSTYGIGAVFGWVENLGGTFGDFNLIRDNFYGATCLLADDFNNDNKSDFILSFYSHSNMDLRTPERISVFYPVENNQFEEEYLDYFFMGLSKIVIEDFNNDTTKDLGVFGGYGMAWFENKGDGNLSSYRILEETVAEMGNSNIWEYLSEDFNNDGLNDIIATYSGRAIAKIFKNEGSNNYSLVNIYESTLQHKIESPILLDIDGDGFKDFLYLYIENSNHRPHIYWIRNLNGQGFESFENATEINLDYQNFAYHKFKTADINNDGLIDLVAGSDLSWRIDWFENTGNGVFTRRNLTTVSHLLDDYIIKDIDNDGDLDIITFDQYYYNDPSPIKYYKNNGSGTFSMTNIDTNQNAESLYLEDVNNDNLPDLIGCSNDSQNQNDSRQVFVYINQGSNFGSKLVIEANVEEIYLDCSVGALDINNDNKNDIFIVDESDIVGYYINNSILEIEEINSNENSFTVFPNPFSETINWSDNRNSQNNSIYLIQIKDLTGKSIYQNTLKSNYLDLKFLSKGVYLLTIQSNGNSSTYKIIKK</sequence>
<keyword evidence="1 2" id="KW-0732">Signal</keyword>
<dbReference type="RefSeq" id="WP_182042194.1">
    <property type="nucleotide sequence ID" value="NZ_JACDZE010000001.1"/>
</dbReference>
<feature type="chain" id="PRO_5033059632" evidence="2">
    <location>
        <begin position="20"/>
        <end position="845"/>
    </location>
</feature>
<dbReference type="Pfam" id="PF18962">
    <property type="entry name" value="Por_Secre_tail"/>
    <property type="match status" value="1"/>
</dbReference>
<dbReference type="InterPro" id="IPR013517">
    <property type="entry name" value="FG-GAP"/>
</dbReference>
<dbReference type="NCBIfam" id="TIGR04183">
    <property type="entry name" value="Por_Secre_tail"/>
    <property type="match status" value="1"/>
</dbReference>
<evidence type="ECO:0000256" key="1">
    <source>
        <dbReference type="ARBA" id="ARBA00022729"/>
    </source>
</evidence>